<evidence type="ECO:0000256" key="6">
    <source>
        <dbReference type="ARBA" id="ARBA00022692"/>
    </source>
</evidence>
<sequence>MSSTDLKSRYAASSRRMHWLMFALVLLAYLCINLFELFARGSAARANILGSHFVAGLAVLLLVLPRLWLRRRNGQPPISPPPPHWSELLGKLTHVALYAFLLIQPILGLITLQIEGKPVALFGVTLLPSFVGQPDRALGHQFEHIHGTIGTIFYYVIALHILAALWHHYRRRDNTLTRML</sequence>
<keyword evidence="3" id="KW-0813">Transport</keyword>
<evidence type="ECO:0000256" key="10">
    <source>
        <dbReference type="ARBA" id="ARBA00023004"/>
    </source>
</evidence>
<comment type="similarity">
    <text evidence="12">Belongs to the cytochrome b561 family.</text>
</comment>
<evidence type="ECO:0000256" key="5">
    <source>
        <dbReference type="ARBA" id="ARBA00022617"/>
    </source>
</evidence>
<feature type="domain" description="Cytochrome b561 bacterial/Ni-hydrogenase" evidence="14">
    <location>
        <begin position="9"/>
        <end position="180"/>
    </location>
</feature>
<dbReference type="Proteomes" id="UP001596114">
    <property type="component" value="Unassembled WGS sequence"/>
</dbReference>
<evidence type="ECO:0000256" key="12">
    <source>
        <dbReference type="ARBA" id="ARBA00037975"/>
    </source>
</evidence>
<comment type="caution">
    <text evidence="15">The sequence shown here is derived from an EMBL/GenBank/DDBJ whole genome shotgun (WGS) entry which is preliminary data.</text>
</comment>
<keyword evidence="6 13" id="KW-0812">Transmembrane</keyword>
<evidence type="ECO:0000313" key="15">
    <source>
        <dbReference type="EMBL" id="MFC5527702.1"/>
    </source>
</evidence>
<gene>
    <name evidence="15" type="ORF">ACFPPA_18305</name>
</gene>
<reference evidence="16" key="1">
    <citation type="journal article" date="2019" name="Int. J. Syst. Evol. Microbiol.">
        <title>The Global Catalogue of Microorganisms (GCM) 10K type strain sequencing project: providing services to taxonomists for standard genome sequencing and annotation.</title>
        <authorList>
            <consortium name="The Broad Institute Genomics Platform"/>
            <consortium name="The Broad Institute Genome Sequencing Center for Infectious Disease"/>
            <person name="Wu L."/>
            <person name="Ma J."/>
        </authorList>
    </citation>
    <scope>NUCLEOTIDE SEQUENCE [LARGE SCALE GENOMIC DNA]</scope>
    <source>
        <strain evidence="16">CGMCC 1.16619</strain>
    </source>
</reference>
<evidence type="ECO:0000256" key="11">
    <source>
        <dbReference type="ARBA" id="ARBA00023136"/>
    </source>
</evidence>
<keyword evidence="5" id="KW-0349">Heme</keyword>
<keyword evidence="9 13" id="KW-1133">Transmembrane helix</keyword>
<evidence type="ECO:0000313" key="16">
    <source>
        <dbReference type="Proteomes" id="UP001596114"/>
    </source>
</evidence>
<comment type="cofactor">
    <cofactor evidence="1">
        <name>heme b</name>
        <dbReference type="ChEBI" id="CHEBI:60344"/>
    </cofactor>
</comment>
<dbReference type="InterPro" id="IPR011577">
    <property type="entry name" value="Cyt_b561_bac/Ni-Hgenase"/>
</dbReference>
<evidence type="ECO:0000256" key="3">
    <source>
        <dbReference type="ARBA" id="ARBA00022448"/>
    </source>
</evidence>
<dbReference type="PANTHER" id="PTHR30529:SF3">
    <property type="entry name" value="CYTOCHROME B561 HOMOLOG 1"/>
    <property type="match status" value="1"/>
</dbReference>
<feature type="transmembrane region" description="Helical" evidence="13">
    <location>
        <begin position="20"/>
        <end position="39"/>
    </location>
</feature>
<keyword evidence="8" id="KW-0249">Electron transport</keyword>
<feature type="transmembrane region" description="Helical" evidence="13">
    <location>
        <begin position="51"/>
        <end position="69"/>
    </location>
</feature>
<evidence type="ECO:0000256" key="4">
    <source>
        <dbReference type="ARBA" id="ARBA00022475"/>
    </source>
</evidence>
<dbReference type="InterPro" id="IPR052168">
    <property type="entry name" value="Cytochrome_b561_oxidase"/>
</dbReference>
<keyword evidence="7" id="KW-0479">Metal-binding</keyword>
<evidence type="ECO:0000256" key="9">
    <source>
        <dbReference type="ARBA" id="ARBA00022989"/>
    </source>
</evidence>
<dbReference type="PANTHER" id="PTHR30529">
    <property type="entry name" value="CYTOCHROME B561"/>
    <property type="match status" value="1"/>
</dbReference>
<feature type="transmembrane region" description="Helical" evidence="13">
    <location>
        <begin position="152"/>
        <end position="169"/>
    </location>
</feature>
<accession>A0ABW0QVR7</accession>
<evidence type="ECO:0000256" key="2">
    <source>
        <dbReference type="ARBA" id="ARBA00004651"/>
    </source>
</evidence>
<evidence type="ECO:0000256" key="1">
    <source>
        <dbReference type="ARBA" id="ARBA00001970"/>
    </source>
</evidence>
<organism evidence="15 16">
    <name type="scientific">Rhodanobacter ginsengisoli</name>
    <dbReference type="NCBI Taxonomy" id="418646"/>
    <lineage>
        <taxon>Bacteria</taxon>
        <taxon>Pseudomonadati</taxon>
        <taxon>Pseudomonadota</taxon>
        <taxon>Gammaproteobacteria</taxon>
        <taxon>Lysobacterales</taxon>
        <taxon>Rhodanobacteraceae</taxon>
        <taxon>Rhodanobacter</taxon>
    </lineage>
</organism>
<keyword evidence="11 13" id="KW-0472">Membrane</keyword>
<dbReference type="EMBL" id="JBHSNF010000005">
    <property type="protein sequence ID" value="MFC5527702.1"/>
    <property type="molecule type" value="Genomic_DNA"/>
</dbReference>
<dbReference type="SUPFAM" id="SSF81342">
    <property type="entry name" value="Transmembrane di-heme cytochromes"/>
    <property type="match status" value="1"/>
</dbReference>
<evidence type="ECO:0000256" key="8">
    <source>
        <dbReference type="ARBA" id="ARBA00022982"/>
    </source>
</evidence>
<dbReference type="InterPro" id="IPR016174">
    <property type="entry name" value="Di-haem_cyt_TM"/>
</dbReference>
<evidence type="ECO:0000256" key="7">
    <source>
        <dbReference type="ARBA" id="ARBA00022723"/>
    </source>
</evidence>
<keyword evidence="4" id="KW-1003">Cell membrane</keyword>
<proteinExistence type="inferred from homology"/>
<keyword evidence="10" id="KW-0408">Iron</keyword>
<dbReference type="RefSeq" id="WP_377322553.1">
    <property type="nucleotide sequence ID" value="NZ_JBHSNF010000005.1"/>
</dbReference>
<keyword evidence="16" id="KW-1185">Reference proteome</keyword>
<protein>
    <submittedName>
        <fullName evidence="15">Cytochrome b</fullName>
    </submittedName>
</protein>
<dbReference type="Pfam" id="PF01292">
    <property type="entry name" value="Ni_hydr_CYTB"/>
    <property type="match status" value="1"/>
</dbReference>
<name>A0ABW0QVR7_9GAMM</name>
<feature type="transmembrane region" description="Helical" evidence="13">
    <location>
        <begin position="95"/>
        <end position="114"/>
    </location>
</feature>
<evidence type="ECO:0000259" key="14">
    <source>
        <dbReference type="Pfam" id="PF01292"/>
    </source>
</evidence>
<evidence type="ECO:0000256" key="13">
    <source>
        <dbReference type="SAM" id="Phobius"/>
    </source>
</evidence>
<comment type="subcellular location">
    <subcellularLocation>
        <location evidence="2">Cell membrane</location>
        <topology evidence="2">Multi-pass membrane protein</topology>
    </subcellularLocation>
</comment>